<comment type="caution">
    <text evidence="1">The sequence shown here is derived from an EMBL/GenBank/DDBJ whole genome shotgun (WGS) entry which is preliminary data.</text>
</comment>
<gene>
    <name evidence="1" type="ORF">DPX16_0151</name>
</gene>
<name>A0A3N0Z2N5_ANAGA</name>
<accession>A0A3N0Z2N5</accession>
<organism evidence="1 2">
    <name type="scientific">Anabarilius grahami</name>
    <name type="common">Kanglang fish</name>
    <name type="synonym">Barilius grahami</name>
    <dbReference type="NCBI Taxonomy" id="495550"/>
    <lineage>
        <taxon>Eukaryota</taxon>
        <taxon>Metazoa</taxon>
        <taxon>Chordata</taxon>
        <taxon>Craniata</taxon>
        <taxon>Vertebrata</taxon>
        <taxon>Euteleostomi</taxon>
        <taxon>Actinopterygii</taxon>
        <taxon>Neopterygii</taxon>
        <taxon>Teleostei</taxon>
        <taxon>Ostariophysi</taxon>
        <taxon>Cypriniformes</taxon>
        <taxon>Xenocyprididae</taxon>
        <taxon>Xenocypridinae</taxon>
        <taxon>Xenocypridinae incertae sedis</taxon>
        <taxon>Anabarilius</taxon>
    </lineage>
</organism>
<evidence type="ECO:0000313" key="2">
    <source>
        <dbReference type="Proteomes" id="UP000281406"/>
    </source>
</evidence>
<reference evidence="1 2" key="1">
    <citation type="submission" date="2018-10" db="EMBL/GenBank/DDBJ databases">
        <title>Genome assembly for a Yunnan-Guizhou Plateau 3E fish, Anabarilius grahami (Regan), and its evolutionary and genetic applications.</title>
        <authorList>
            <person name="Jiang W."/>
        </authorList>
    </citation>
    <scope>NUCLEOTIDE SEQUENCE [LARGE SCALE GENOMIC DNA]</scope>
    <source>
        <strain evidence="1">AG-KIZ</strain>
        <tissue evidence="1">Muscle</tissue>
    </source>
</reference>
<evidence type="ECO:0000313" key="1">
    <source>
        <dbReference type="EMBL" id="ROL52414.1"/>
    </source>
</evidence>
<protein>
    <submittedName>
        <fullName evidence="1">Uncharacterized protein</fullName>
    </submittedName>
</protein>
<dbReference type="Proteomes" id="UP000281406">
    <property type="component" value="Unassembled WGS sequence"/>
</dbReference>
<dbReference type="EMBL" id="RJVU01015769">
    <property type="protein sequence ID" value="ROL52414.1"/>
    <property type="molecule type" value="Genomic_DNA"/>
</dbReference>
<proteinExistence type="predicted"/>
<sequence length="113" mass="13088">MASAPLEDKISIFNNVLTANLDIFAPIKTRNVSFVQSSPWYNDDLRSQKAACRKLERKWRCSGLNAFHQAWKSCLAHYRVAIETARSTYFANIIENNQNNPRQLFHTINSHFD</sequence>
<dbReference type="OrthoDB" id="419189at2759"/>
<dbReference type="AlphaFoldDB" id="A0A3N0Z2N5"/>
<keyword evidence="2" id="KW-1185">Reference proteome</keyword>